<dbReference type="NCBIfam" id="TIGR01077">
    <property type="entry name" value="L13_A_E"/>
    <property type="match status" value="1"/>
</dbReference>
<comment type="caution">
    <text evidence="6">The sequence shown here is derived from an EMBL/GenBank/DDBJ whole genome shotgun (WGS) entry which is preliminary data.</text>
</comment>
<dbReference type="PANTHER" id="PTHR11545">
    <property type="entry name" value="RIBOSOMAL PROTEIN L13"/>
    <property type="match status" value="1"/>
</dbReference>
<dbReference type="PROSITE" id="PS00783">
    <property type="entry name" value="RIBOSOMAL_L13"/>
    <property type="match status" value="1"/>
</dbReference>
<name>A0A9N8V4N8_9GLOM</name>
<evidence type="ECO:0000313" key="7">
    <source>
        <dbReference type="Proteomes" id="UP000789706"/>
    </source>
</evidence>
<dbReference type="SUPFAM" id="SSF52980">
    <property type="entry name" value="Restriction endonuclease-like"/>
    <property type="match status" value="1"/>
</dbReference>
<gene>
    <name evidence="6" type="ORF">DEBURN_LOCUS1195</name>
</gene>
<dbReference type="InterPro" id="IPR012296">
    <property type="entry name" value="Nuclease_put_TT1808"/>
</dbReference>
<dbReference type="PANTHER" id="PTHR11545:SF3">
    <property type="entry name" value="LARGE RIBOSOMAL SUBUNIT PROTEIN UL13"/>
    <property type="match status" value="1"/>
</dbReference>
<dbReference type="CDD" id="cd06260">
    <property type="entry name" value="DUF820-like"/>
    <property type="match status" value="1"/>
</dbReference>
<dbReference type="Gene3D" id="3.90.1180.10">
    <property type="entry name" value="Ribosomal protein L13"/>
    <property type="match status" value="1"/>
</dbReference>
<evidence type="ECO:0000256" key="4">
    <source>
        <dbReference type="RuleBase" id="RU003877"/>
    </source>
</evidence>
<dbReference type="InterPro" id="IPR036899">
    <property type="entry name" value="Ribosomal_uL13_sf"/>
</dbReference>
<comment type="similarity">
    <text evidence="1 4">Belongs to the universal ribosomal protein uL13 family.</text>
</comment>
<keyword evidence="3 4" id="KW-0687">Ribonucleoprotein</keyword>
<proteinExistence type="inferred from homology"/>
<keyword evidence="7" id="KW-1185">Reference proteome</keyword>
<dbReference type="GO" id="GO:0006412">
    <property type="term" value="P:translation"/>
    <property type="evidence" value="ECO:0007669"/>
    <property type="project" value="InterPro"/>
</dbReference>
<dbReference type="InterPro" id="IPR023563">
    <property type="entry name" value="Ribosomal_uL13_CS"/>
</dbReference>
<evidence type="ECO:0000313" key="6">
    <source>
        <dbReference type="EMBL" id="CAG8438011.1"/>
    </source>
</evidence>
<evidence type="ECO:0000256" key="2">
    <source>
        <dbReference type="ARBA" id="ARBA00022980"/>
    </source>
</evidence>
<dbReference type="GO" id="GO:0003729">
    <property type="term" value="F:mRNA binding"/>
    <property type="evidence" value="ECO:0007669"/>
    <property type="project" value="TreeGrafter"/>
</dbReference>
<dbReference type="Gene3D" id="3.90.1570.10">
    <property type="entry name" value="tt1808, chain A"/>
    <property type="match status" value="1"/>
</dbReference>
<organism evidence="6 7">
    <name type="scientific">Diversispora eburnea</name>
    <dbReference type="NCBI Taxonomy" id="1213867"/>
    <lineage>
        <taxon>Eukaryota</taxon>
        <taxon>Fungi</taxon>
        <taxon>Fungi incertae sedis</taxon>
        <taxon>Mucoromycota</taxon>
        <taxon>Glomeromycotina</taxon>
        <taxon>Glomeromycetes</taxon>
        <taxon>Diversisporales</taxon>
        <taxon>Diversisporaceae</taxon>
        <taxon>Diversispora</taxon>
    </lineage>
</organism>
<dbReference type="GO" id="GO:0006302">
    <property type="term" value="P:double-strand break repair"/>
    <property type="evidence" value="ECO:0007669"/>
    <property type="project" value="UniProtKB-ARBA"/>
</dbReference>
<dbReference type="Pfam" id="PF05685">
    <property type="entry name" value="Uma2"/>
    <property type="match status" value="1"/>
</dbReference>
<dbReference type="GO" id="GO:0017148">
    <property type="term" value="P:negative regulation of translation"/>
    <property type="evidence" value="ECO:0007669"/>
    <property type="project" value="TreeGrafter"/>
</dbReference>
<evidence type="ECO:0000256" key="1">
    <source>
        <dbReference type="ARBA" id="ARBA00006227"/>
    </source>
</evidence>
<dbReference type="GO" id="GO:0003735">
    <property type="term" value="F:structural constituent of ribosome"/>
    <property type="evidence" value="ECO:0007669"/>
    <property type="project" value="InterPro"/>
</dbReference>
<dbReference type="Proteomes" id="UP000789706">
    <property type="component" value="Unassembled WGS sequence"/>
</dbReference>
<dbReference type="GO" id="GO:0022625">
    <property type="term" value="C:cytosolic large ribosomal subunit"/>
    <property type="evidence" value="ECO:0007669"/>
    <property type="project" value="TreeGrafter"/>
</dbReference>
<feature type="domain" description="Putative restriction endonuclease" evidence="5">
    <location>
        <begin position="74"/>
        <end position="154"/>
    </location>
</feature>
<evidence type="ECO:0000256" key="3">
    <source>
        <dbReference type="ARBA" id="ARBA00023274"/>
    </source>
</evidence>
<dbReference type="InterPro" id="IPR011335">
    <property type="entry name" value="Restrct_endonuc-II-like"/>
</dbReference>
<sequence>MRISGERIPQQARDISDSLNIPHIIIPDWTTRPFSVHNEFGERKSEIIYQVVNLYHTNMNLVGRHCSSQGAYTLLNPENPNDPSKQSILAPNVFVVLKARWNTLTNDEKNMPYPPIAPNFVVELRSPSDSSQYVHRKMLLWVKAGVEEAISIDTIVQVRIYIVSVGKHMRAPLRLHRKFSRGLCLASTVVKFYLILSGQRTVIVRAELLNVSGTFFRNKIKYHAYLRKRMIVNPARGPFHFRASSKIFYKAVRGMVPHKTSRSAAALGLLEIFEGIPLPYDNKKHMVVPIPLEF</sequence>
<evidence type="ECO:0000259" key="5">
    <source>
        <dbReference type="Pfam" id="PF05685"/>
    </source>
</evidence>
<dbReference type="InterPro" id="IPR005755">
    <property type="entry name" value="Ribosomal_uL13_euk/arc"/>
</dbReference>
<accession>A0A9N8V4N8</accession>
<dbReference type="InterPro" id="IPR005822">
    <property type="entry name" value="Ribosomal_uL13"/>
</dbReference>
<dbReference type="InterPro" id="IPR008538">
    <property type="entry name" value="Uma2"/>
</dbReference>
<keyword evidence="2 4" id="KW-0689">Ribosomal protein</keyword>
<dbReference type="OrthoDB" id="2305086at2759"/>
<reference evidence="6" key="1">
    <citation type="submission" date="2021-06" db="EMBL/GenBank/DDBJ databases">
        <authorList>
            <person name="Kallberg Y."/>
            <person name="Tangrot J."/>
            <person name="Rosling A."/>
        </authorList>
    </citation>
    <scope>NUCLEOTIDE SEQUENCE</scope>
    <source>
        <strain evidence="6">AZ414A</strain>
    </source>
</reference>
<dbReference type="SUPFAM" id="SSF52161">
    <property type="entry name" value="Ribosomal protein L13"/>
    <property type="match status" value="1"/>
</dbReference>
<dbReference type="EMBL" id="CAJVPK010000049">
    <property type="protein sequence ID" value="CAG8438011.1"/>
    <property type="molecule type" value="Genomic_DNA"/>
</dbReference>
<dbReference type="Pfam" id="PF00572">
    <property type="entry name" value="Ribosomal_L13"/>
    <property type="match status" value="1"/>
</dbReference>
<dbReference type="AlphaFoldDB" id="A0A9N8V4N8"/>
<protein>
    <submittedName>
        <fullName evidence="6">7522_t:CDS:1</fullName>
    </submittedName>
</protein>